<dbReference type="InterPro" id="IPR009057">
    <property type="entry name" value="Homeodomain-like_sf"/>
</dbReference>
<dbReference type="Proteomes" id="UP000053750">
    <property type="component" value="Unassembled WGS sequence"/>
</dbReference>
<keyword evidence="3" id="KW-1185">Reference proteome</keyword>
<feature type="coiled-coil region" evidence="1">
    <location>
        <begin position="20"/>
        <end position="54"/>
    </location>
</feature>
<name>A0A9W5S1N3_9BACL</name>
<accession>A0A9W5S1N3</accession>
<dbReference type="EMBL" id="JFHU01000111">
    <property type="protein sequence ID" value="EXX89007.1"/>
    <property type="molecule type" value="Genomic_DNA"/>
</dbReference>
<protein>
    <submittedName>
        <fullName evidence="2">Transposase</fullName>
    </submittedName>
</protein>
<reference evidence="2 3" key="1">
    <citation type="submission" date="2014-02" db="EMBL/GenBank/DDBJ databases">
        <title>Genome sequence of Paenibacillus darwinianus reveals adaptive mechanisms for survival in Antarctic soils.</title>
        <authorList>
            <person name="Dsouza M."/>
            <person name="Taylor M.W."/>
            <person name="Turner S.J."/>
            <person name="Aislabie J."/>
        </authorList>
    </citation>
    <scope>NUCLEOTIDE SEQUENCE [LARGE SCALE GENOMIC DNA]</scope>
    <source>
        <strain evidence="2 3">CE1</strain>
    </source>
</reference>
<organism evidence="2 3">
    <name type="scientific">Paenibacillus darwinianus</name>
    <dbReference type="NCBI Taxonomy" id="1380763"/>
    <lineage>
        <taxon>Bacteria</taxon>
        <taxon>Bacillati</taxon>
        <taxon>Bacillota</taxon>
        <taxon>Bacilli</taxon>
        <taxon>Bacillales</taxon>
        <taxon>Paenibacillaceae</taxon>
        <taxon>Paenibacillus</taxon>
    </lineage>
</organism>
<sequence>MYTWVKKFRGEPEVVAAQAFKSEDHKLKELQKQIRDLQEENEILKKAMHFFAKDRR</sequence>
<keyword evidence="1" id="KW-0175">Coiled coil</keyword>
<dbReference type="SUPFAM" id="SSF46689">
    <property type="entry name" value="Homeodomain-like"/>
    <property type="match status" value="1"/>
</dbReference>
<comment type="caution">
    <text evidence="2">The sequence shown here is derived from an EMBL/GenBank/DDBJ whole genome shotgun (WGS) entry which is preliminary data.</text>
</comment>
<gene>
    <name evidence="2" type="ORF">BG53_00930</name>
</gene>
<proteinExistence type="predicted"/>
<evidence type="ECO:0000313" key="2">
    <source>
        <dbReference type="EMBL" id="EXX89007.1"/>
    </source>
</evidence>
<evidence type="ECO:0000313" key="3">
    <source>
        <dbReference type="Proteomes" id="UP000053750"/>
    </source>
</evidence>
<dbReference type="AlphaFoldDB" id="A0A9W5S1N3"/>
<evidence type="ECO:0000256" key="1">
    <source>
        <dbReference type="SAM" id="Coils"/>
    </source>
</evidence>